<organism evidence="1 2">
    <name type="scientific">Psylliodes chrysocephalus</name>
    <dbReference type="NCBI Taxonomy" id="3402493"/>
    <lineage>
        <taxon>Eukaryota</taxon>
        <taxon>Metazoa</taxon>
        <taxon>Ecdysozoa</taxon>
        <taxon>Arthropoda</taxon>
        <taxon>Hexapoda</taxon>
        <taxon>Insecta</taxon>
        <taxon>Pterygota</taxon>
        <taxon>Neoptera</taxon>
        <taxon>Endopterygota</taxon>
        <taxon>Coleoptera</taxon>
        <taxon>Polyphaga</taxon>
        <taxon>Cucujiformia</taxon>
        <taxon>Chrysomeloidea</taxon>
        <taxon>Chrysomelidae</taxon>
        <taxon>Galerucinae</taxon>
        <taxon>Alticini</taxon>
        <taxon>Psylliodes</taxon>
    </lineage>
</organism>
<reference evidence="1" key="1">
    <citation type="submission" date="2022-01" db="EMBL/GenBank/DDBJ databases">
        <authorList>
            <person name="King R."/>
        </authorList>
    </citation>
    <scope>NUCLEOTIDE SEQUENCE</scope>
</reference>
<dbReference type="OrthoDB" id="10057522at2759"/>
<dbReference type="PANTHER" id="PTHR47018">
    <property type="entry name" value="CXC DOMAIN-CONTAINING PROTEIN-RELATED"/>
    <property type="match status" value="1"/>
</dbReference>
<accession>A0A9P0CWR8</accession>
<proteinExistence type="predicted"/>
<evidence type="ECO:0000313" key="1">
    <source>
        <dbReference type="EMBL" id="CAH1107918.1"/>
    </source>
</evidence>
<keyword evidence="2" id="KW-1185">Reference proteome</keyword>
<sequence>MLENSELLAMLNSGDLVALEAKYHKECLVDLYYRARRCKMCQDGDSATNLCEGIAFSNLLIYIQGKLEESGGDYIFKMIDIVKMYTQYLSDLVGEIKNMEHTTRLREKIQIHFPELKAEKVGRNYILRHEKNKVFSNINDDQELDALAFHRFSKT</sequence>
<evidence type="ECO:0000313" key="2">
    <source>
        <dbReference type="Proteomes" id="UP001153636"/>
    </source>
</evidence>
<dbReference type="Proteomes" id="UP001153636">
    <property type="component" value="Chromosome 3"/>
</dbReference>
<gene>
    <name evidence="1" type="ORF">PSYICH_LOCUS8563</name>
</gene>
<name>A0A9P0CWR8_9CUCU</name>
<protein>
    <submittedName>
        <fullName evidence="1">Uncharacterized protein</fullName>
    </submittedName>
</protein>
<dbReference type="AlphaFoldDB" id="A0A9P0CWR8"/>
<dbReference type="EMBL" id="OV651815">
    <property type="protein sequence ID" value="CAH1107918.1"/>
    <property type="molecule type" value="Genomic_DNA"/>
</dbReference>